<proteinExistence type="predicted"/>
<keyword evidence="2" id="KW-1185">Reference proteome</keyword>
<reference evidence="1 2" key="1">
    <citation type="journal article" date="2018" name="New Phytol.">
        <title>Phylogenomics of Endogonaceae and evolution of mycorrhizas within Mucoromycota.</title>
        <authorList>
            <person name="Chang Y."/>
            <person name="Desiro A."/>
            <person name="Na H."/>
            <person name="Sandor L."/>
            <person name="Lipzen A."/>
            <person name="Clum A."/>
            <person name="Barry K."/>
            <person name="Grigoriev I.V."/>
            <person name="Martin F.M."/>
            <person name="Stajich J.E."/>
            <person name="Smith M.E."/>
            <person name="Bonito G."/>
            <person name="Spatafora J.W."/>
        </authorList>
    </citation>
    <scope>NUCLEOTIDE SEQUENCE [LARGE SCALE GENOMIC DNA]</scope>
    <source>
        <strain evidence="1 2">AD002</strain>
    </source>
</reference>
<dbReference type="AlphaFoldDB" id="A0A433QGT8"/>
<dbReference type="EMBL" id="RBNJ01005770">
    <property type="protein sequence ID" value="RUS29015.1"/>
    <property type="molecule type" value="Genomic_DNA"/>
</dbReference>
<accession>A0A433QGT8</accession>
<organism evidence="1 2">
    <name type="scientific">Jimgerdemannia flammicorona</name>
    <dbReference type="NCBI Taxonomy" id="994334"/>
    <lineage>
        <taxon>Eukaryota</taxon>
        <taxon>Fungi</taxon>
        <taxon>Fungi incertae sedis</taxon>
        <taxon>Mucoromycota</taxon>
        <taxon>Mucoromycotina</taxon>
        <taxon>Endogonomycetes</taxon>
        <taxon>Endogonales</taxon>
        <taxon>Endogonaceae</taxon>
        <taxon>Jimgerdemannia</taxon>
    </lineage>
</organism>
<dbReference type="Proteomes" id="UP000274822">
    <property type="component" value="Unassembled WGS sequence"/>
</dbReference>
<evidence type="ECO:0000313" key="2">
    <source>
        <dbReference type="Proteomes" id="UP000274822"/>
    </source>
</evidence>
<gene>
    <name evidence="1" type="ORF">BC938DRAFT_481165</name>
</gene>
<sequence>MKDLGGSMCWFGPNDPILFVCNFVPSVSYQMKVQSFCQFSARENGGGSKCTLQQHGKSGEMDYVGRAACNRRACQYFICPLPR</sequence>
<evidence type="ECO:0000313" key="1">
    <source>
        <dbReference type="EMBL" id="RUS29015.1"/>
    </source>
</evidence>
<name>A0A433QGT8_9FUNG</name>
<comment type="caution">
    <text evidence="1">The sequence shown here is derived from an EMBL/GenBank/DDBJ whole genome shotgun (WGS) entry which is preliminary data.</text>
</comment>
<protein>
    <submittedName>
        <fullName evidence="1">Uncharacterized protein</fullName>
    </submittedName>
</protein>